<dbReference type="STRING" id="716816.BST96_16900"/>
<evidence type="ECO:0000313" key="3">
    <source>
        <dbReference type="Proteomes" id="UP000193450"/>
    </source>
</evidence>
<evidence type="ECO:0000313" key="2">
    <source>
        <dbReference type="EMBL" id="ARN75637.1"/>
    </source>
</evidence>
<organism evidence="2 3">
    <name type="scientific">Oceanicoccus sagamiensis</name>
    <dbReference type="NCBI Taxonomy" id="716816"/>
    <lineage>
        <taxon>Bacteria</taxon>
        <taxon>Pseudomonadati</taxon>
        <taxon>Pseudomonadota</taxon>
        <taxon>Gammaproteobacteria</taxon>
        <taxon>Cellvibrionales</taxon>
        <taxon>Spongiibacteraceae</taxon>
        <taxon>Oceanicoccus</taxon>
    </lineage>
</organism>
<dbReference type="Pfam" id="PF13577">
    <property type="entry name" value="SnoaL_4"/>
    <property type="match status" value="1"/>
</dbReference>
<sequence>MNTTATNNLEDEIALRNLMGKYTDAVNRYDADSWISTWAEGASWNLLGTPVEGKDNILGLWQQMMGGFDFALMMPNSCLFEVDGDNASGHWYLHEYTRDKEGNTMTILSRYEDTYIKEAGEWLFKSRNYSFIYHGGPDLSGTYTPIA</sequence>
<protein>
    <recommendedName>
        <fullName evidence="1">SnoaL-like domain-containing protein</fullName>
    </recommendedName>
</protein>
<proteinExistence type="predicted"/>
<feature type="domain" description="SnoaL-like" evidence="1">
    <location>
        <begin position="8"/>
        <end position="128"/>
    </location>
</feature>
<gene>
    <name evidence="2" type="ORF">BST96_16900</name>
</gene>
<dbReference type="EMBL" id="CP019343">
    <property type="protein sequence ID" value="ARN75637.1"/>
    <property type="molecule type" value="Genomic_DNA"/>
</dbReference>
<evidence type="ECO:0000259" key="1">
    <source>
        <dbReference type="Pfam" id="PF13577"/>
    </source>
</evidence>
<dbReference type="OrthoDB" id="7510033at2"/>
<dbReference type="SUPFAM" id="SSF54427">
    <property type="entry name" value="NTF2-like"/>
    <property type="match status" value="1"/>
</dbReference>
<dbReference type="Proteomes" id="UP000193450">
    <property type="component" value="Chromosome"/>
</dbReference>
<name>A0A1X9NLC9_9GAMM</name>
<dbReference type="KEGG" id="osg:BST96_16900"/>
<dbReference type="InterPro" id="IPR032710">
    <property type="entry name" value="NTF2-like_dom_sf"/>
</dbReference>
<dbReference type="RefSeq" id="WP_085759823.1">
    <property type="nucleotide sequence ID" value="NZ_CP019343.1"/>
</dbReference>
<accession>A0A1X9NLC9</accession>
<dbReference type="InterPro" id="IPR037401">
    <property type="entry name" value="SnoaL-like"/>
</dbReference>
<dbReference type="Gene3D" id="3.10.450.50">
    <property type="match status" value="1"/>
</dbReference>
<dbReference type="AlphaFoldDB" id="A0A1X9NLC9"/>
<keyword evidence="3" id="KW-1185">Reference proteome</keyword>
<reference evidence="2 3" key="1">
    <citation type="submission" date="2016-11" db="EMBL/GenBank/DDBJ databases">
        <title>Trade-off between light-utilization and light-protection in marine flavobacteria.</title>
        <authorList>
            <person name="Kumagai Y."/>
        </authorList>
    </citation>
    <scope>NUCLEOTIDE SEQUENCE [LARGE SCALE GENOMIC DNA]</scope>
    <source>
        <strain evidence="2 3">NBRC 107125</strain>
    </source>
</reference>